<organism evidence="1 2">
    <name type="scientific">Mumia flava</name>
    <dbReference type="NCBI Taxonomy" id="1348852"/>
    <lineage>
        <taxon>Bacteria</taxon>
        <taxon>Bacillati</taxon>
        <taxon>Actinomycetota</taxon>
        <taxon>Actinomycetes</taxon>
        <taxon>Propionibacteriales</taxon>
        <taxon>Nocardioidaceae</taxon>
        <taxon>Mumia</taxon>
    </lineage>
</organism>
<accession>A0A2M9B751</accession>
<protein>
    <submittedName>
        <fullName evidence="1">Uncharacterized protein</fullName>
    </submittedName>
</protein>
<name>A0A2M9B751_9ACTN</name>
<evidence type="ECO:0000313" key="2">
    <source>
        <dbReference type="Proteomes" id="UP000230842"/>
    </source>
</evidence>
<dbReference type="OrthoDB" id="4322177at2"/>
<reference evidence="1 2" key="1">
    <citation type="submission" date="2017-11" db="EMBL/GenBank/DDBJ databases">
        <title>Genomic Encyclopedia of Archaeal and Bacterial Type Strains, Phase II (KMG-II): From Individual Species to Whole Genera.</title>
        <authorList>
            <person name="Goeker M."/>
        </authorList>
    </citation>
    <scope>NUCLEOTIDE SEQUENCE [LARGE SCALE GENOMIC DNA]</scope>
    <source>
        <strain evidence="1 2">DSM 27763</strain>
    </source>
</reference>
<keyword evidence="2" id="KW-1185">Reference proteome</keyword>
<evidence type="ECO:0000313" key="1">
    <source>
        <dbReference type="EMBL" id="PJJ53754.1"/>
    </source>
</evidence>
<dbReference type="Proteomes" id="UP000230842">
    <property type="component" value="Unassembled WGS sequence"/>
</dbReference>
<sequence>MSGSTSTGLLAQAEGLLATGSVGRQSVRIACWLTRAALEDRVAELLDARGWPVEDASMRSTMSCLESAYADKDAELVAQAEYAWSALSRVCHQHAYELGPTVSEARHLGELVAGLGVQTTNGTGTR</sequence>
<dbReference type="EMBL" id="PGEZ01000002">
    <property type="protein sequence ID" value="PJJ53754.1"/>
    <property type="molecule type" value="Genomic_DNA"/>
</dbReference>
<comment type="caution">
    <text evidence="1">The sequence shown here is derived from an EMBL/GenBank/DDBJ whole genome shotgun (WGS) entry which is preliminary data.</text>
</comment>
<gene>
    <name evidence="1" type="ORF">CLV56_3248</name>
</gene>
<dbReference type="AlphaFoldDB" id="A0A2M9B751"/>
<proteinExistence type="predicted"/>